<reference evidence="2 3" key="1">
    <citation type="submission" date="2020-06" db="EMBL/GenBank/DDBJ databases">
        <title>Genome sequence of Rhizobium sp strain ADMK78.</title>
        <authorList>
            <person name="Rahi P."/>
        </authorList>
    </citation>
    <scope>NUCLEOTIDE SEQUENCE [LARGE SCALE GENOMIC DNA]</scope>
    <source>
        <strain evidence="2 3">ADMK78</strain>
        <plasmid evidence="2 3">pPRADMK78_02</plasmid>
    </source>
</reference>
<keyword evidence="3" id="KW-1185">Reference proteome</keyword>
<proteinExistence type="predicted"/>
<sequence length="375" mass="40162">MVARSLIVTSLLLLFGLSQARAELRYSSAETDTGITFVVVSGEFDFADDLSRFAAKVDSVDAIAVTFDSPGGNVTKAMELGRIIRALGLATIQPRDSECSSACALAFLGGTMRFAQPGSIGVHRSSFAGAGSLDVDDAVAGIQQMTAMVMAYIAEMGADPALLGVALQYDSSDMRYLSASEMTQYRITKENFDLSDLPVRQAARPSLSSTPKPLDVDLSIPEARSGIVRHPRGSVELKAAPDDKAVALRQLRNGTRVTLSGSTNRWFVADVQGSRGYLHETWIKVNEYEGPSGSERFIQIKSVRTLDEGVALASSSATPLDIHLASNGWFAVTLRGTYALDRASDRLKADKASGSVPADSFITLGNTYVRRLCCN</sequence>
<dbReference type="SUPFAM" id="SSF52096">
    <property type="entry name" value="ClpP/crotonase"/>
    <property type="match status" value="1"/>
</dbReference>
<organism evidence="2 3">
    <name type="scientific">Peteryoungia desertarenae</name>
    <dbReference type="NCBI Taxonomy" id="1813451"/>
    <lineage>
        <taxon>Bacteria</taxon>
        <taxon>Pseudomonadati</taxon>
        <taxon>Pseudomonadota</taxon>
        <taxon>Alphaproteobacteria</taxon>
        <taxon>Hyphomicrobiales</taxon>
        <taxon>Rhizobiaceae</taxon>
        <taxon>Peteryoungia</taxon>
    </lineage>
</organism>
<dbReference type="InterPro" id="IPR029045">
    <property type="entry name" value="ClpP/crotonase-like_dom_sf"/>
</dbReference>
<gene>
    <name evidence="2" type="ORF">FE840_020755</name>
</gene>
<feature type="chain" id="PRO_5046091042" description="SH3b domain-containing protein" evidence="1">
    <location>
        <begin position="21"/>
        <end position="375"/>
    </location>
</feature>
<evidence type="ECO:0008006" key="4">
    <source>
        <dbReference type="Google" id="ProtNLM"/>
    </source>
</evidence>
<accession>A0ABX6QUQ0</accession>
<evidence type="ECO:0000256" key="1">
    <source>
        <dbReference type="SAM" id="SignalP"/>
    </source>
</evidence>
<dbReference type="Proteomes" id="UP000308530">
    <property type="component" value="Plasmid pPRADMK78_02"/>
</dbReference>
<dbReference type="Gene3D" id="3.90.226.10">
    <property type="entry name" value="2-enoyl-CoA Hydratase, Chain A, domain 1"/>
    <property type="match status" value="1"/>
</dbReference>
<keyword evidence="1" id="KW-0732">Signal</keyword>
<evidence type="ECO:0000313" key="3">
    <source>
        <dbReference type="Proteomes" id="UP000308530"/>
    </source>
</evidence>
<feature type="signal peptide" evidence="1">
    <location>
        <begin position="1"/>
        <end position="20"/>
    </location>
</feature>
<evidence type="ECO:0000313" key="2">
    <source>
        <dbReference type="EMBL" id="QLF72076.1"/>
    </source>
</evidence>
<geneLocation type="plasmid" evidence="2 3">
    <name>pPRADMK78_02</name>
</geneLocation>
<dbReference type="Gene3D" id="2.30.30.40">
    <property type="entry name" value="SH3 Domains"/>
    <property type="match status" value="1"/>
</dbReference>
<dbReference type="EMBL" id="CP058352">
    <property type="protein sequence ID" value="QLF72076.1"/>
    <property type="molecule type" value="Genomic_DNA"/>
</dbReference>
<protein>
    <recommendedName>
        <fullName evidence="4">SH3b domain-containing protein</fullName>
    </recommendedName>
</protein>
<keyword evidence="2" id="KW-0614">Plasmid</keyword>
<name>A0ABX6QUQ0_9HYPH</name>